<dbReference type="GO" id="GO:0016832">
    <property type="term" value="F:aldehyde-lyase activity"/>
    <property type="evidence" value="ECO:0007669"/>
    <property type="project" value="InterPro"/>
</dbReference>
<gene>
    <name evidence="3" type="ORF">E1283_15505</name>
</gene>
<protein>
    <submittedName>
        <fullName evidence="3">Fructose-bisphosphate aldolase</fullName>
    </submittedName>
</protein>
<feature type="binding site" evidence="2">
    <location>
        <position position="106"/>
    </location>
    <ligand>
        <name>Zn(2+)</name>
        <dbReference type="ChEBI" id="CHEBI:29105"/>
        <label>2</label>
    </ligand>
</feature>
<dbReference type="OrthoDB" id="9803995at2"/>
<keyword evidence="2" id="KW-0479">Metal-binding</keyword>
<feature type="binding site" evidence="2">
    <location>
        <position position="85"/>
    </location>
    <ligand>
        <name>Zn(2+)</name>
        <dbReference type="ChEBI" id="CHEBI:29105"/>
        <label>1</label>
        <note>catalytic</note>
    </ligand>
</feature>
<dbReference type="PIRSF" id="PIRSF001359">
    <property type="entry name" value="F_bP_aldolase_II"/>
    <property type="match status" value="1"/>
</dbReference>
<dbReference type="InterPro" id="IPR013785">
    <property type="entry name" value="Aldolase_TIM"/>
</dbReference>
<feature type="binding site" evidence="2">
    <location>
        <position position="210"/>
    </location>
    <ligand>
        <name>Zn(2+)</name>
        <dbReference type="ChEBI" id="CHEBI:29105"/>
        <label>1</label>
        <note>catalytic</note>
    </ligand>
</feature>
<feature type="active site" description="Proton donor" evidence="1">
    <location>
        <position position="84"/>
    </location>
</feature>
<dbReference type="Pfam" id="PF01116">
    <property type="entry name" value="F_bP_aldolase"/>
    <property type="match status" value="1"/>
</dbReference>
<dbReference type="PANTHER" id="PTHR30304">
    <property type="entry name" value="D-TAGATOSE-1,6-BISPHOSPHATE ALDOLASE"/>
    <property type="match status" value="1"/>
</dbReference>
<dbReference type="SUPFAM" id="SSF51569">
    <property type="entry name" value="Aldolase"/>
    <property type="match status" value="1"/>
</dbReference>
<evidence type="ECO:0000256" key="1">
    <source>
        <dbReference type="PIRSR" id="PIRSR001359-1"/>
    </source>
</evidence>
<evidence type="ECO:0000313" key="4">
    <source>
        <dbReference type="Proteomes" id="UP000295345"/>
    </source>
</evidence>
<dbReference type="GO" id="GO:0008270">
    <property type="term" value="F:zinc ion binding"/>
    <property type="evidence" value="ECO:0007669"/>
    <property type="project" value="InterPro"/>
</dbReference>
<sequence>MPVTPCAELLSSAFATGRALPAFNVITLEHAQAVVAAAEATGAPVVLQVSQNAVAHHGGRLGPLAAALTALADGSPARLALHLDHVKDPELLRAAPAAGFGSVMFDASRLPYDENVKATAEAVRFGRAHGLLVESELGRIGGKAGEAVDAHAPGARTDPAEAAAYAAATGVDALAVAVGSTHAMTRRTATLDHGLIRRLAAATGVPLVLHGSSGVPDEELRRAVAAGMTKINIGTALNAALTGAIRAELARAPRAVDPRPYLAAGREAVRAEAERLIAVLR</sequence>
<evidence type="ECO:0000256" key="2">
    <source>
        <dbReference type="PIRSR" id="PIRSR001359-3"/>
    </source>
</evidence>
<dbReference type="Gene3D" id="3.20.20.70">
    <property type="entry name" value="Aldolase class I"/>
    <property type="match status" value="1"/>
</dbReference>
<proteinExistence type="predicted"/>
<accession>A0A4R4TBA1</accession>
<comment type="caution">
    <text evidence="3">The sequence shown here is derived from an EMBL/GenBank/DDBJ whole genome shotgun (WGS) entry which is preliminary data.</text>
</comment>
<evidence type="ECO:0000313" key="3">
    <source>
        <dbReference type="EMBL" id="TDC74490.1"/>
    </source>
</evidence>
<name>A0A4R4TBA1_9ACTN</name>
<dbReference type="PANTHER" id="PTHR30304:SF0">
    <property type="entry name" value="D-TAGATOSE-1,6-BISPHOSPHATE ALDOLASE SUBUNIT GATY-RELATED"/>
    <property type="match status" value="1"/>
</dbReference>
<comment type="cofactor">
    <cofactor evidence="2">
        <name>Zn(2+)</name>
        <dbReference type="ChEBI" id="CHEBI:29105"/>
    </cofactor>
    <text evidence="2">Binds 2 Zn(2+) ions per subunit. One is catalytic and the other provides a structural contribution.</text>
</comment>
<feature type="binding site" evidence="2">
    <location>
        <position position="182"/>
    </location>
    <ligand>
        <name>Zn(2+)</name>
        <dbReference type="ChEBI" id="CHEBI:29105"/>
        <label>1</label>
        <note>catalytic</note>
    </ligand>
</feature>
<dbReference type="AlphaFoldDB" id="A0A4R4TBA1"/>
<dbReference type="RefSeq" id="WP_132818623.1">
    <property type="nucleotide sequence ID" value="NZ_SMKI01000145.1"/>
</dbReference>
<organism evidence="3 4">
    <name type="scientific">Streptomyces hainanensis</name>
    <dbReference type="NCBI Taxonomy" id="402648"/>
    <lineage>
        <taxon>Bacteria</taxon>
        <taxon>Bacillati</taxon>
        <taxon>Actinomycetota</taxon>
        <taxon>Actinomycetes</taxon>
        <taxon>Kitasatosporales</taxon>
        <taxon>Streptomycetaceae</taxon>
        <taxon>Streptomyces</taxon>
    </lineage>
</organism>
<dbReference type="InterPro" id="IPR050246">
    <property type="entry name" value="Class_II_FBP_aldolase"/>
</dbReference>
<dbReference type="EMBL" id="SMKI01000145">
    <property type="protein sequence ID" value="TDC74490.1"/>
    <property type="molecule type" value="Genomic_DNA"/>
</dbReference>
<keyword evidence="2" id="KW-0862">Zinc</keyword>
<keyword evidence="4" id="KW-1185">Reference proteome</keyword>
<feature type="binding site" evidence="2">
    <location>
        <position position="136"/>
    </location>
    <ligand>
        <name>Zn(2+)</name>
        <dbReference type="ChEBI" id="CHEBI:29105"/>
        <label>2</label>
    </ligand>
</feature>
<dbReference type="GO" id="GO:0005975">
    <property type="term" value="P:carbohydrate metabolic process"/>
    <property type="evidence" value="ECO:0007669"/>
    <property type="project" value="InterPro"/>
</dbReference>
<dbReference type="InterPro" id="IPR000771">
    <property type="entry name" value="FBA_II"/>
</dbReference>
<dbReference type="Proteomes" id="UP000295345">
    <property type="component" value="Unassembled WGS sequence"/>
</dbReference>
<reference evidence="3 4" key="1">
    <citation type="submission" date="2019-03" db="EMBL/GenBank/DDBJ databases">
        <title>Draft genome sequences of novel Actinobacteria.</title>
        <authorList>
            <person name="Sahin N."/>
            <person name="Ay H."/>
            <person name="Saygin H."/>
        </authorList>
    </citation>
    <scope>NUCLEOTIDE SEQUENCE [LARGE SCALE GENOMIC DNA]</scope>
    <source>
        <strain evidence="3 4">DSM 41900</strain>
    </source>
</reference>